<dbReference type="Proteomes" id="UP000481872">
    <property type="component" value="Unassembled WGS sequence"/>
</dbReference>
<gene>
    <name evidence="1" type="ORF">G3M99_07780</name>
</gene>
<protein>
    <recommendedName>
        <fullName evidence="3">YbjN domain-containing protein</fullName>
    </recommendedName>
</protein>
<dbReference type="RefSeq" id="WP_199869750.1">
    <property type="nucleotide sequence ID" value="NZ_JAAGPU010000012.1"/>
</dbReference>
<evidence type="ECO:0000313" key="1">
    <source>
        <dbReference type="EMBL" id="NEU04752.1"/>
    </source>
</evidence>
<proteinExistence type="predicted"/>
<reference evidence="1 2" key="1">
    <citation type="submission" date="2020-02" db="EMBL/GenBank/DDBJ databases">
        <title>Genome assembly of a novel Clostridium senegalense strain.</title>
        <authorList>
            <person name="Gupta T.B."/>
            <person name="Jauregui R."/>
            <person name="Maclean P."/>
            <person name="Nawarathana A."/>
            <person name="Brightwell G."/>
        </authorList>
    </citation>
    <scope>NUCLEOTIDE SEQUENCE [LARGE SCALE GENOMIC DNA]</scope>
    <source>
        <strain evidence="1 2">AGRFS4</strain>
    </source>
</reference>
<evidence type="ECO:0000313" key="2">
    <source>
        <dbReference type="Proteomes" id="UP000481872"/>
    </source>
</evidence>
<dbReference type="AlphaFoldDB" id="A0A6M0H594"/>
<organism evidence="1 2">
    <name type="scientific">Clostridium senegalense</name>
    <dbReference type="NCBI Taxonomy" id="1465809"/>
    <lineage>
        <taxon>Bacteria</taxon>
        <taxon>Bacillati</taxon>
        <taxon>Bacillota</taxon>
        <taxon>Clostridia</taxon>
        <taxon>Eubacteriales</taxon>
        <taxon>Clostridiaceae</taxon>
        <taxon>Clostridium</taxon>
    </lineage>
</organism>
<accession>A0A6M0H594</accession>
<sequence length="158" mass="18211">MRNNSTNFEGFLETRKIPMNKGMNIDNVTIFSFPEKLTINGVERPVLGGGIEKRAVISLTDDDTLADIYIFHITSIPQEDNKIELYKLFNELNSTYKYISFYENDNVVNAKASIPFNNNFNAEIVFETLTVMFHAIEEEYEKIRSSINLKSKIVNLKQ</sequence>
<dbReference type="EMBL" id="JAAGPU010000012">
    <property type="protein sequence ID" value="NEU04752.1"/>
    <property type="molecule type" value="Genomic_DNA"/>
</dbReference>
<keyword evidence="2" id="KW-1185">Reference proteome</keyword>
<name>A0A6M0H594_9CLOT</name>
<comment type="caution">
    <text evidence="1">The sequence shown here is derived from an EMBL/GenBank/DDBJ whole genome shotgun (WGS) entry which is preliminary data.</text>
</comment>
<evidence type="ECO:0008006" key="3">
    <source>
        <dbReference type="Google" id="ProtNLM"/>
    </source>
</evidence>